<dbReference type="HOGENOM" id="CLU_3338809_0_0_3"/>
<dbReference type="KEGG" id="amr:AM1_E0191"/>
<protein>
    <submittedName>
        <fullName evidence="1">Uncharacterized protein</fullName>
    </submittedName>
</protein>
<dbReference type="Proteomes" id="UP000000268">
    <property type="component" value="Plasmid pREB5"/>
</dbReference>
<accession>A8ZPM4</accession>
<dbReference type="AlphaFoldDB" id="A8ZPM4"/>
<reference evidence="1 2" key="1">
    <citation type="journal article" date="2008" name="Proc. Natl. Acad. Sci. U.S.A.">
        <title>Niche adaptation and genome expansion in the chlorophyll d-producing cyanobacterium Acaryochloris marina.</title>
        <authorList>
            <person name="Swingley W.D."/>
            <person name="Chen M."/>
            <person name="Cheung P.C."/>
            <person name="Conrad A.L."/>
            <person name="Dejesa L.C."/>
            <person name="Hao J."/>
            <person name="Honchak B.M."/>
            <person name="Karbach L.E."/>
            <person name="Kurdoglu A."/>
            <person name="Lahiri S."/>
            <person name="Mastrian S.D."/>
            <person name="Miyashita H."/>
            <person name="Page L."/>
            <person name="Ramakrishna P."/>
            <person name="Satoh S."/>
            <person name="Sattley W.M."/>
            <person name="Shimada Y."/>
            <person name="Taylor H.L."/>
            <person name="Tomo T."/>
            <person name="Tsuchiya T."/>
            <person name="Wang Z.T."/>
            <person name="Raymond J."/>
            <person name="Mimuro M."/>
            <person name="Blankenship R.E."/>
            <person name="Touchman J.W."/>
        </authorList>
    </citation>
    <scope>NUCLEOTIDE SEQUENCE [LARGE SCALE GENOMIC DNA]</scope>
    <source>
        <strain evidence="2">MBIC 11017</strain>
        <plasmid evidence="2">Plasmid pREB5</plasmid>
    </source>
</reference>
<name>A8ZPM4_ACAM1</name>
<proteinExistence type="predicted"/>
<geneLocation type="plasmid" evidence="1 2">
    <name>pREB5</name>
</geneLocation>
<organism evidence="1 2">
    <name type="scientific">Acaryochloris marina (strain MBIC 11017)</name>
    <dbReference type="NCBI Taxonomy" id="329726"/>
    <lineage>
        <taxon>Bacteria</taxon>
        <taxon>Bacillati</taxon>
        <taxon>Cyanobacteriota</taxon>
        <taxon>Cyanophyceae</taxon>
        <taxon>Acaryochloridales</taxon>
        <taxon>Acaryochloridaceae</taxon>
        <taxon>Acaryochloris</taxon>
    </lineage>
</organism>
<keyword evidence="1" id="KW-0614">Plasmid</keyword>
<evidence type="ECO:0000313" key="2">
    <source>
        <dbReference type="Proteomes" id="UP000000268"/>
    </source>
</evidence>
<evidence type="ECO:0000313" key="1">
    <source>
        <dbReference type="EMBL" id="ABW32960.1"/>
    </source>
</evidence>
<gene>
    <name evidence="1" type="ordered locus">AM1_E0191</name>
</gene>
<dbReference type="EMBL" id="CP000842">
    <property type="protein sequence ID" value="ABW32960.1"/>
    <property type="molecule type" value="Genomic_DNA"/>
</dbReference>
<sequence length="37" mass="4335">MQSHFFAASSGESTLTRLKRSFPRYNCEYLMEKTFGL</sequence>
<keyword evidence="2" id="KW-1185">Reference proteome</keyword>